<evidence type="ECO:0000256" key="1">
    <source>
        <dbReference type="ARBA" id="ARBA00004141"/>
    </source>
</evidence>
<evidence type="ECO:0000256" key="3">
    <source>
        <dbReference type="ARBA" id="ARBA00022448"/>
    </source>
</evidence>
<dbReference type="InterPro" id="IPR029020">
    <property type="entry name" value="Ammonium/urea_transptr"/>
</dbReference>
<dbReference type="Proteomes" id="UP001204798">
    <property type="component" value="Unassembled WGS sequence"/>
</dbReference>
<dbReference type="Pfam" id="PF00909">
    <property type="entry name" value="Ammonium_transp"/>
    <property type="match status" value="1"/>
</dbReference>
<organism evidence="10 11">
    <name type="scientific">Candidatus Fervidibacter sacchari</name>
    <dbReference type="NCBI Taxonomy" id="1448929"/>
    <lineage>
        <taxon>Bacteria</taxon>
        <taxon>Candidatus Fervidibacterota</taxon>
        <taxon>Candidatus Fervidibacter</taxon>
    </lineage>
</organism>
<keyword evidence="7" id="KW-0924">Ammonia transport</keyword>
<evidence type="ECO:0000256" key="8">
    <source>
        <dbReference type="SAM" id="Phobius"/>
    </source>
</evidence>
<gene>
    <name evidence="10" type="ORF">M2350_002963</name>
</gene>
<name>A0ABT2ERE3_9BACT</name>
<dbReference type="PANTHER" id="PTHR11730:SF6">
    <property type="entry name" value="AMMONIUM TRANSPORTER"/>
    <property type="match status" value="1"/>
</dbReference>
<feature type="transmembrane region" description="Helical" evidence="8">
    <location>
        <begin position="160"/>
        <end position="181"/>
    </location>
</feature>
<evidence type="ECO:0000256" key="7">
    <source>
        <dbReference type="ARBA" id="ARBA00023177"/>
    </source>
</evidence>
<feature type="transmembrane region" description="Helical" evidence="8">
    <location>
        <begin position="127"/>
        <end position="148"/>
    </location>
</feature>
<feature type="transmembrane region" description="Helical" evidence="8">
    <location>
        <begin position="69"/>
        <end position="89"/>
    </location>
</feature>
<comment type="similarity">
    <text evidence="2">Belongs to the ammonia transporter channel (TC 1.A.11.2) family.</text>
</comment>
<feature type="transmembrane region" description="Helical" evidence="8">
    <location>
        <begin position="187"/>
        <end position="206"/>
    </location>
</feature>
<sequence>MNLLPLFALGTLLVEVGMGRAKGALHCSVKGSTAFAVGVLIGSWGRDWTDAMLCGTVALLATVGLGDRVTLAATVFLAAGISIAHKLVVVFDRFVAASSPTFLLGLFTALGAMRNLLANFWQPDYAFVWSVHTLAGGAALGALLVSGPRVGRYNRNGTPTAIPAHSLPLAGIGVFLLWVGSQSFSQPLWDAATLSAFVALLCSLVWTKWRFGKVDPSFTVTGFWTGLVAGLALGKVSFPLSVSTGILSGIAAVSVSLTLDRHFIDDPVGIVSAEGIAPLIGLMVQWVGQTSFWGAGFASWAVSFLVGFSTAWVVGRILSAFNLLRLAPMDEFSGADLRLYGITAYPEFEMREA</sequence>
<keyword evidence="5 8" id="KW-1133">Transmembrane helix</keyword>
<dbReference type="SUPFAM" id="SSF111352">
    <property type="entry name" value="Ammonium transporter"/>
    <property type="match status" value="1"/>
</dbReference>
<dbReference type="RefSeq" id="WP_259100091.1">
    <property type="nucleotide sequence ID" value="NZ_CP130454.1"/>
</dbReference>
<keyword evidence="6 8" id="KW-0472">Membrane</keyword>
<evidence type="ECO:0000259" key="9">
    <source>
        <dbReference type="Pfam" id="PF00909"/>
    </source>
</evidence>
<evidence type="ECO:0000256" key="4">
    <source>
        <dbReference type="ARBA" id="ARBA00022692"/>
    </source>
</evidence>
<dbReference type="PANTHER" id="PTHR11730">
    <property type="entry name" value="AMMONIUM TRANSPORTER"/>
    <property type="match status" value="1"/>
</dbReference>
<protein>
    <submittedName>
        <fullName evidence="10">Ammonia channel protein AmtB</fullName>
    </submittedName>
</protein>
<feature type="transmembrane region" description="Helical" evidence="8">
    <location>
        <begin position="218"/>
        <end position="234"/>
    </location>
</feature>
<accession>A0ABT2ERE3</accession>
<feature type="transmembrane region" description="Helical" evidence="8">
    <location>
        <begin position="101"/>
        <end position="121"/>
    </location>
</feature>
<feature type="transmembrane region" description="Helical" evidence="8">
    <location>
        <begin position="293"/>
        <end position="315"/>
    </location>
</feature>
<comment type="subcellular location">
    <subcellularLocation>
        <location evidence="1">Membrane</location>
        <topology evidence="1">Multi-pass membrane protein</topology>
    </subcellularLocation>
</comment>
<evidence type="ECO:0000313" key="10">
    <source>
        <dbReference type="EMBL" id="MCS3920534.1"/>
    </source>
</evidence>
<keyword evidence="11" id="KW-1185">Reference proteome</keyword>
<dbReference type="InterPro" id="IPR024041">
    <property type="entry name" value="NH4_transpt_AmtB-like_dom"/>
</dbReference>
<evidence type="ECO:0000256" key="5">
    <source>
        <dbReference type="ARBA" id="ARBA00022989"/>
    </source>
</evidence>
<evidence type="ECO:0000256" key="2">
    <source>
        <dbReference type="ARBA" id="ARBA00005887"/>
    </source>
</evidence>
<reference evidence="10 11" key="1">
    <citation type="submission" date="2022-08" db="EMBL/GenBank/DDBJ databases">
        <title>Bacterial and archaeal communities from various locations to study Microbial Dark Matter (Phase II).</title>
        <authorList>
            <person name="Stepanauskas R."/>
        </authorList>
    </citation>
    <scope>NUCLEOTIDE SEQUENCE [LARGE SCALE GENOMIC DNA]</scope>
    <source>
        <strain evidence="10 11">PD1</strain>
    </source>
</reference>
<dbReference type="EMBL" id="JANUCP010000005">
    <property type="protein sequence ID" value="MCS3920534.1"/>
    <property type="molecule type" value="Genomic_DNA"/>
</dbReference>
<feature type="domain" description="Ammonium transporter AmtB-like" evidence="9">
    <location>
        <begin position="90"/>
        <end position="345"/>
    </location>
</feature>
<keyword evidence="3" id="KW-0813">Transport</keyword>
<evidence type="ECO:0000256" key="6">
    <source>
        <dbReference type="ARBA" id="ARBA00023136"/>
    </source>
</evidence>
<keyword evidence="4 8" id="KW-0812">Transmembrane</keyword>
<comment type="caution">
    <text evidence="10">The sequence shown here is derived from an EMBL/GenBank/DDBJ whole genome shotgun (WGS) entry which is preliminary data.</text>
</comment>
<evidence type="ECO:0000313" key="11">
    <source>
        <dbReference type="Proteomes" id="UP001204798"/>
    </source>
</evidence>
<dbReference type="Gene3D" id="1.10.3430.10">
    <property type="entry name" value="Ammonium transporter AmtB like domains"/>
    <property type="match status" value="1"/>
</dbReference>
<proteinExistence type="inferred from homology"/>